<dbReference type="EMBL" id="JABXXP010001106">
    <property type="protein sequence ID" value="NVN13684.1"/>
    <property type="molecule type" value="Genomic_DNA"/>
</dbReference>
<feature type="region of interest" description="Disordered" evidence="1">
    <location>
        <begin position="1"/>
        <end position="22"/>
    </location>
</feature>
<reference evidence="2 3" key="1">
    <citation type="submission" date="2020-06" db="EMBL/GenBank/DDBJ databases">
        <title>Description of novel acetic acid bacteria.</title>
        <authorList>
            <person name="Sombolestani A."/>
        </authorList>
    </citation>
    <scope>NUCLEOTIDE SEQUENCE [LARGE SCALE GENOMIC DNA]</scope>
    <source>
        <strain evidence="2 3">LMG 31431</strain>
    </source>
</reference>
<evidence type="ECO:0000256" key="1">
    <source>
        <dbReference type="SAM" id="MobiDB-lite"/>
    </source>
</evidence>
<comment type="caution">
    <text evidence="2">The sequence shown here is derived from an EMBL/GenBank/DDBJ whole genome shotgun (WGS) entry which is preliminary data.</text>
</comment>
<organism evidence="2 3">
    <name type="scientific">Nguyenibacter vanlangensis</name>
    <dbReference type="NCBI Taxonomy" id="1216886"/>
    <lineage>
        <taxon>Bacteria</taxon>
        <taxon>Pseudomonadati</taxon>
        <taxon>Pseudomonadota</taxon>
        <taxon>Alphaproteobacteria</taxon>
        <taxon>Acetobacterales</taxon>
        <taxon>Acetobacteraceae</taxon>
        <taxon>Nguyenibacter</taxon>
    </lineage>
</organism>
<gene>
    <name evidence="2" type="ORF">HUK84_21515</name>
</gene>
<feature type="compositionally biased region" description="Polar residues" evidence="1">
    <location>
        <begin position="1"/>
        <end position="12"/>
    </location>
</feature>
<evidence type="ECO:0000313" key="2">
    <source>
        <dbReference type="EMBL" id="NVN13684.1"/>
    </source>
</evidence>
<dbReference type="Proteomes" id="UP000534870">
    <property type="component" value="Unassembled WGS sequence"/>
</dbReference>
<proteinExistence type="predicted"/>
<evidence type="ECO:0000313" key="3">
    <source>
        <dbReference type="Proteomes" id="UP000534870"/>
    </source>
</evidence>
<dbReference type="RefSeq" id="WP_176641959.1">
    <property type="nucleotide sequence ID" value="NZ_JABXXP010001106.1"/>
</dbReference>
<sequence>MESETLVQQGISRNARRGSPYHPHGLFRGTLNAHAAMTFHDFTEYIRNSIWSWAI</sequence>
<name>A0A7Y7J0H4_9PROT</name>
<dbReference type="AlphaFoldDB" id="A0A7Y7J0H4"/>
<accession>A0A7Y7J0H4</accession>
<protein>
    <submittedName>
        <fullName evidence="2">Uncharacterized protein</fullName>
    </submittedName>
</protein>